<dbReference type="PANTHER" id="PTHR34614:SF2">
    <property type="entry name" value="TRANSPOSASE IS4-LIKE DOMAIN-CONTAINING PROTEIN"/>
    <property type="match status" value="1"/>
</dbReference>
<dbReference type="NCBIfam" id="NF033559">
    <property type="entry name" value="transpos_IS1634"/>
    <property type="match status" value="1"/>
</dbReference>
<feature type="domain" description="Transposase IS4-like" evidence="1">
    <location>
        <begin position="176"/>
        <end position="473"/>
    </location>
</feature>
<proteinExistence type="predicted"/>
<evidence type="ECO:0000259" key="1">
    <source>
        <dbReference type="Pfam" id="PF01609"/>
    </source>
</evidence>
<dbReference type="InterPro" id="IPR012337">
    <property type="entry name" value="RNaseH-like_sf"/>
</dbReference>
<name>A0A0K1S5D1_9CHRO</name>
<evidence type="ECO:0000313" key="2">
    <source>
        <dbReference type="EMBL" id="AKV69357.1"/>
    </source>
</evidence>
<dbReference type="SUPFAM" id="SSF53098">
    <property type="entry name" value="Ribonuclease H-like"/>
    <property type="match status" value="1"/>
</dbReference>
<evidence type="ECO:0000313" key="3">
    <source>
        <dbReference type="Proteomes" id="UP000068167"/>
    </source>
</evidence>
<dbReference type="EMBL" id="CP011339">
    <property type="protein sequence ID" value="AKV69357.1"/>
    <property type="molecule type" value="Genomic_DNA"/>
</dbReference>
<dbReference type="RefSeq" id="WP_052277361.1">
    <property type="nucleotide sequence ID" value="NZ_CP011339.1"/>
</dbReference>
<gene>
    <name evidence="2" type="ORF">VL20_4440</name>
</gene>
<dbReference type="KEGG" id="mpk:VL20_4440"/>
<dbReference type="Pfam" id="PF01609">
    <property type="entry name" value="DDE_Tnp_1"/>
    <property type="match status" value="1"/>
</dbReference>
<dbReference type="InterPro" id="IPR002559">
    <property type="entry name" value="Transposase_11"/>
</dbReference>
<keyword evidence="3" id="KW-1185">Reference proteome</keyword>
<dbReference type="InterPro" id="IPR047654">
    <property type="entry name" value="IS1634_transpos"/>
</dbReference>
<reference evidence="2 3" key="1">
    <citation type="journal article" date="2016" name="Stand. Genomic Sci.">
        <title>Complete genome sequence and genomic characterization of Microcystis panniformis FACHB 1757 by third-generation sequencing.</title>
        <authorList>
            <person name="Zhang J.Y."/>
            <person name="Guan R."/>
            <person name="Zhang H.J."/>
            <person name="Li H."/>
            <person name="Xiao P."/>
            <person name="Yu G.L."/>
            <person name="Du L."/>
            <person name="Cao D.M."/>
            <person name="Zhu B.C."/>
            <person name="Li R.H."/>
            <person name="Lu Z.H."/>
        </authorList>
    </citation>
    <scope>NUCLEOTIDE SEQUENCE [LARGE SCALE GENOMIC DNA]</scope>
    <source>
        <strain evidence="2 3">FACHB-1757</strain>
    </source>
</reference>
<dbReference type="GO" id="GO:0004803">
    <property type="term" value="F:transposase activity"/>
    <property type="evidence" value="ECO:0007669"/>
    <property type="project" value="InterPro"/>
</dbReference>
<sequence>MYIEKVPNRNSPPAVLLRESYREGDQVKKRTLANLSKLPDDIIDNIKLALKGATLSMTEGIPNHFEVIRSLPHGHVMAILETIKKLGLDKIISEKSSRIRNLVVAMIVARIINPKSKLATARGFNSETCSQSLGQLLDLEKADEDELYNALDWLLEKQEKIEKHLALKHLESGTLVLYDVTSTYLEGDGCELGKYGDNRDKKKGKTQIVFGLLCSAKGCPIAVEVFEGNTSDGATLSGQIEKVRKGWGIENVVWVSDRGILTNSKIKELVKPIEGLDYITGLTKPQIRKLAEVEVIQLGLFEQVNLVEFESEDYPDERLIACRNPFIAQKNQLQREALLEAVEKELDLIVQATQREKRALKGQDKIALRVGKVLNQFKVNKYYNLEITEEGFSYQRKLELIAQETALDGVYVLRTSLESTLMDAATTVKAYKSLSQVEEAFRCYKSIDLKVRPIYHYKGDRVKAHIFLCMLAYYVEWHLKQSLAPLLFEDEEIDDGSLNVIKASRSESVQSKERKKRNQENFPVHSFRTLLEDLGTICLNTVECTIREGSYRFSKITRPTQLQQKALDLLGVSLICTQ</sequence>
<organism evidence="2 3">
    <name type="scientific">Microcystis panniformis FACHB-1757</name>
    <dbReference type="NCBI Taxonomy" id="1638788"/>
    <lineage>
        <taxon>Bacteria</taxon>
        <taxon>Bacillati</taxon>
        <taxon>Cyanobacteriota</taxon>
        <taxon>Cyanophyceae</taxon>
        <taxon>Oscillatoriophycideae</taxon>
        <taxon>Chroococcales</taxon>
        <taxon>Microcystaceae</taxon>
        <taxon>Microcystis</taxon>
    </lineage>
</organism>
<protein>
    <submittedName>
        <fullName evidence="2">Mobile element protein</fullName>
    </submittedName>
</protein>
<dbReference type="Proteomes" id="UP000068167">
    <property type="component" value="Chromosome"/>
</dbReference>
<dbReference type="AlphaFoldDB" id="A0A0K1S5D1"/>
<dbReference type="PATRIC" id="fig|1638788.3.peg.4474"/>
<dbReference type="GO" id="GO:0006313">
    <property type="term" value="P:DNA transposition"/>
    <property type="evidence" value="ECO:0007669"/>
    <property type="project" value="InterPro"/>
</dbReference>
<dbReference type="PANTHER" id="PTHR34614">
    <property type="match status" value="1"/>
</dbReference>
<accession>A0A0K1S5D1</accession>
<dbReference type="GO" id="GO:0003677">
    <property type="term" value="F:DNA binding"/>
    <property type="evidence" value="ECO:0007669"/>
    <property type="project" value="InterPro"/>
</dbReference>